<organism evidence="11 12">
    <name type="scientific">Faecalimonas umbilicata</name>
    <dbReference type="NCBI Taxonomy" id="1912855"/>
    <lineage>
        <taxon>Bacteria</taxon>
        <taxon>Bacillati</taxon>
        <taxon>Bacillota</taxon>
        <taxon>Clostridia</taxon>
        <taxon>Lachnospirales</taxon>
        <taxon>Lachnospiraceae</taxon>
        <taxon>Faecalimonas</taxon>
    </lineage>
</organism>
<dbReference type="EMBL" id="BHEO01000002">
    <property type="protein sequence ID" value="GBU03881.1"/>
    <property type="molecule type" value="Genomic_DNA"/>
</dbReference>
<dbReference type="RefSeq" id="WP_116441065.1">
    <property type="nucleotide sequence ID" value="NZ_BHEO01000002.1"/>
</dbReference>
<comment type="subcellular location">
    <subcellularLocation>
        <location evidence="1">Membrane</location>
        <topology evidence="1">Multi-pass membrane protein</topology>
    </subcellularLocation>
</comment>
<dbReference type="InterPro" id="IPR050291">
    <property type="entry name" value="CDF_Transporter"/>
</dbReference>
<comment type="caution">
    <text evidence="11">The sequence shown here is derived from an EMBL/GenBank/DDBJ whole genome shotgun (WGS) entry which is preliminary data.</text>
</comment>
<reference evidence="11 12" key="2">
    <citation type="submission" date="2019-03" db="EMBL/GenBank/DDBJ databases">
        <title>Genomic Encyclopedia of Type Strains, Phase IV (KMG-IV): sequencing the most valuable type-strain genomes for metagenomic binning, comparative biology and taxonomic classification.</title>
        <authorList>
            <person name="Goeker M."/>
        </authorList>
    </citation>
    <scope>NUCLEOTIDE SEQUENCE [LARGE SCALE GENOMIC DNA]</scope>
    <source>
        <strain evidence="11 12">DSM 103426</strain>
    </source>
</reference>
<dbReference type="Gene3D" id="1.20.1510.10">
    <property type="entry name" value="Cation efflux protein transmembrane domain"/>
    <property type="match status" value="1"/>
</dbReference>
<keyword evidence="6 7" id="KW-0472">Membrane</keyword>
<feature type="transmembrane region" description="Helical" evidence="7">
    <location>
        <begin position="25"/>
        <end position="43"/>
    </location>
</feature>
<evidence type="ECO:0000313" key="10">
    <source>
        <dbReference type="EMBL" id="GBU03881.1"/>
    </source>
</evidence>
<evidence type="ECO:0000256" key="5">
    <source>
        <dbReference type="ARBA" id="ARBA00022989"/>
    </source>
</evidence>
<dbReference type="InterPro" id="IPR036837">
    <property type="entry name" value="Cation_efflux_CTD_sf"/>
</dbReference>
<dbReference type="Pfam" id="PF16916">
    <property type="entry name" value="ZT_dimer"/>
    <property type="match status" value="1"/>
</dbReference>
<evidence type="ECO:0000256" key="3">
    <source>
        <dbReference type="ARBA" id="ARBA00022448"/>
    </source>
</evidence>
<dbReference type="InterPro" id="IPR058533">
    <property type="entry name" value="Cation_efflux_TM"/>
</dbReference>
<evidence type="ECO:0000256" key="2">
    <source>
        <dbReference type="ARBA" id="ARBA00008114"/>
    </source>
</evidence>
<evidence type="ECO:0000259" key="8">
    <source>
        <dbReference type="Pfam" id="PF01545"/>
    </source>
</evidence>
<dbReference type="InterPro" id="IPR027469">
    <property type="entry name" value="Cation_efflux_TMD_sf"/>
</dbReference>
<dbReference type="InterPro" id="IPR027470">
    <property type="entry name" value="Cation_efflux_CTD"/>
</dbReference>
<gene>
    <name evidence="11" type="ORF">EDD74_11039</name>
    <name evidence="10" type="ORF">FAEUMB_04220</name>
</gene>
<dbReference type="Gene3D" id="3.30.70.1350">
    <property type="entry name" value="Cation efflux protein, cytoplasmic domain"/>
    <property type="match status" value="1"/>
</dbReference>
<sequence length="394" mass="43880">MTDWLVKRFVKDYEETGNNVVRTRYGMLASVVGIFCNVLLFLIKISIGFVLRSISVMADAFNNLSDAGSSIISFVGVRIASKPADKDHPFGHGRIEYISALVVSFLVIEVGFTFLKDAIQKIMHPQEMHFQLISVIILLLSVGIKLWLGMFNKKLGKRIHSQVMLATAADSIGDVITTSATILSLIVFGVTGINIDGFVGLGVSLVVMWAGISIAKDTLEPLIGEAVSPEVYVQITKFVEQYDGIVGSHDLIVHNYGPGKSMASIHAEVPNDTDIEASHEVIDRIERDALKQLGIFLVIHMDPVETKDETVLAARKMAEEVLQSLDVDASIHDFRMVDGKDQINLIFDMVVPHEYDQAKQRELHDLFVRCIRERDSRYQCVITVETSFINEKEK</sequence>
<comment type="similarity">
    <text evidence="2">Belongs to the cation diffusion facilitator (CDF) transporter (TC 2.A.4) family.</text>
</comment>
<feature type="transmembrane region" description="Helical" evidence="7">
    <location>
        <begin position="172"/>
        <end position="191"/>
    </location>
</feature>
<feature type="transmembrane region" description="Helical" evidence="7">
    <location>
        <begin position="130"/>
        <end position="151"/>
    </location>
</feature>
<feature type="domain" description="Cation efflux protein cytoplasmic" evidence="9">
    <location>
        <begin position="228"/>
        <end position="303"/>
    </location>
</feature>
<evidence type="ECO:0000259" key="9">
    <source>
        <dbReference type="Pfam" id="PF16916"/>
    </source>
</evidence>
<keyword evidence="5 7" id="KW-1133">Transmembrane helix</keyword>
<dbReference type="Proteomes" id="UP000702954">
    <property type="component" value="Unassembled WGS sequence"/>
</dbReference>
<dbReference type="SUPFAM" id="SSF160240">
    <property type="entry name" value="Cation efflux protein cytoplasmic domain-like"/>
    <property type="match status" value="1"/>
</dbReference>
<accession>A0A4R3JQX1</accession>
<reference evidence="10 13" key="1">
    <citation type="journal article" date="2018" name="Int. J. Syst. Evol. Microbiol.">
        <title>Draft Genome Sequence of Faecalimonas umbilicata JCM 30896T, an Acetate-Producing Bacterium Isolated from Human Feces.</title>
        <authorList>
            <person name="Sakamoto M."/>
            <person name="Ikeyama N."/>
            <person name="Yuki M."/>
            <person name="Ohkuma M."/>
        </authorList>
    </citation>
    <scope>NUCLEOTIDE SEQUENCE [LARGE SCALE GENOMIC DNA]</scope>
    <source>
        <strain evidence="10 13">EGH7</strain>
    </source>
</reference>
<evidence type="ECO:0000313" key="13">
    <source>
        <dbReference type="Proteomes" id="UP000702954"/>
    </source>
</evidence>
<evidence type="ECO:0000313" key="11">
    <source>
        <dbReference type="EMBL" id="TCS68211.1"/>
    </source>
</evidence>
<dbReference type="SUPFAM" id="SSF161111">
    <property type="entry name" value="Cation efflux protein transmembrane domain-like"/>
    <property type="match status" value="1"/>
</dbReference>
<keyword evidence="13" id="KW-1185">Reference proteome</keyword>
<proteinExistence type="inferred from homology"/>
<evidence type="ECO:0000256" key="1">
    <source>
        <dbReference type="ARBA" id="ARBA00004141"/>
    </source>
</evidence>
<dbReference type="GO" id="GO:0016020">
    <property type="term" value="C:membrane"/>
    <property type="evidence" value="ECO:0007669"/>
    <property type="project" value="UniProtKB-SubCell"/>
</dbReference>
<dbReference type="PANTHER" id="PTHR43840:SF50">
    <property type="entry name" value="MANGANESE EFFLUX SYSTEM PROTEIN MNES"/>
    <property type="match status" value="1"/>
</dbReference>
<protein>
    <submittedName>
        <fullName evidence="11">Cation diffusion facilitator family transporter</fullName>
    </submittedName>
    <submittedName>
        <fullName evidence="10">Cation diffusion facilitator transporter</fullName>
    </submittedName>
</protein>
<evidence type="ECO:0000313" key="12">
    <source>
        <dbReference type="Proteomes" id="UP000294613"/>
    </source>
</evidence>
<feature type="transmembrane region" description="Helical" evidence="7">
    <location>
        <begin position="197"/>
        <end position="215"/>
    </location>
</feature>
<dbReference type="GO" id="GO:0008324">
    <property type="term" value="F:monoatomic cation transmembrane transporter activity"/>
    <property type="evidence" value="ECO:0007669"/>
    <property type="project" value="InterPro"/>
</dbReference>
<dbReference type="EMBL" id="SLZV01000010">
    <property type="protein sequence ID" value="TCS68211.1"/>
    <property type="molecule type" value="Genomic_DNA"/>
</dbReference>
<evidence type="ECO:0000256" key="7">
    <source>
        <dbReference type="SAM" id="Phobius"/>
    </source>
</evidence>
<feature type="transmembrane region" description="Helical" evidence="7">
    <location>
        <begin position="95"/>
        <end position="115"/>
    </location>
</feature>
<keyword evidence="4 7" id="KW-0812">Transmembrane</keyword>
<dbReference type="FunFam" id="1.20.1510.10:FF:000006">
    <property type="entry name" value="Divalent cation efflux transporter"/>
    <property type="match status" value="1"/>
</dbReference>
<dbReference type="NCBIfam" id="TIGR01297">
    <property type="entry name" value="CDF"/>
    <property type="match status" value="1"/>
</dbReference>
<evidence type="ECO:0000256" key="4">
    <source>
        <dbReference type="ARBA" id="ARBA00022692"/>
    </source>
</evidence>
<dbReference type="PANTHER" id="PTHR43840">
    <property type="entry name" value="MITOCHONDRIAL METAL TRANSPORTER 1-RELATED"/>
    <property type="match status" value="1"/>
</dbReference>
<dbReference type="InterPro" id="IPR002524">
    <property type="entry name" value="Cation_efflux"/>
</dbReference>
<name>A0A4R3JQX1_9FIRM</name>
<feature type="domain" description="Cation efflux protein transmembrane" evidence="8">
    <location>
        <begin position="31"/>
        <end position="222"/>
    </location>
</feature>
<evidence type="ECO:0000256" key="6">
    <source>
        <dbReference type="ARBA" id="ARBA00023136"/>
    </source>
</evidence>
<dbReference type="Pfam" id="PF01545">
    <property type="entry name" value="Cation_efflux"/>
    <property type="match status" value="1"/>
</dbReference>
<keyword evidence="3" id="KW-0813">Transport</keyword>
<dbReference type="Proteomes" id="UP000294613">
    <property type="component" value="Unassembled WGS sequence"/>
</dbReference>
<dbReference type="AlphaFoldDB" id="A0A4R3JQX1"/>